<dbReference type="RefSeq" id="WP_044269005.1">
    <property type="nucleotide sequence ID" value="NZ_FOBA01000017.1"/>
</dbReference>
<proteinExistence type="predicted"/>
<feature type="transmembrane region" description="Helical" evidence="1">
    <location>
        <begin position="21"/>
        <end position="40"/>
    </location>
</feature>
<evidence type="ECO:0000313" key="3">
    <source>
        <dbReference type="EMBL" id="RHH74181.1"/>
    </source>
</evidence>
<name>A0A1H7KX68_PHOVU</name>
<feature type="transmembrane region" description="Helical" evidence="1">
    <location>
        <begin position="163"/>
        <end position="183"/>
    </location>
</feature>
<protein>
    <recommendedName>
        <fullName evidence="6">Transmembrane protein</fullName>
    </recommendedName>
</protein>
<organism evidence="2 4">
    <name type="scientific">Phocaeicola vulgatus</name>
    <name type="common">Bacteroides vulgatus</name>
    <dbReference type="NCBI Taxonomy" id="821"/>
    <lineage>
        <taxon>Bacteria</taxon>
        <taxon>Pseudomonadati</taxon>
        <taxon>Bacteroidota</taxon>
        <taxon>Bacteroidia</taxon>
        <taxon>Bacteroidales</taxon>
        <taxon>Bacteroidaceae</taxon>
        <taxon>Phocaeicola</taxon>
    </lineage>
</organism>
<evidence type="ECO:0000313" key="5">
    <source>
        <dbReference type="Proteomes" id="UP000283713"/>
    </source>
</evidence>
<dbReference type="EMBL" id="QSTG01000012">
    <property type="protein sequence ID" value="RGM44507.1"/>
    <property type="molecule type" value="Genomic_DNA"/>
</dbReference>
<accession>A0A1H7KX68</accession>
<keyword evidence="1" id="KW-0472">Membrane</keyword>
<sequence>MNNMKDLIALFDNHKIYDTDIWTNVLILLVFTDLYLGVCCPQKEPGITFQDLTLINLIPFVILGIVCIWTVKFFTCILFALCTLAVPLIGNYIFLFKNEEVSIFTLKEYAMKTNNTVIAQIVSDIEIQKSRKVKSALGKVGAIILCLVDLFAGAFMPKSVPNFLAPSEIVVICIFALLVLLVYSCKIKIQGVYLSNDLRSKISNFKVNTPNNK</sequence>
<feature type="transmembrane region" description="Helical" evidence="1">
    <location>
        <begin position="52"/>
        <end position="71"/>
    </location>
</feature>
<evidence type="ECO:0000313" key="2">
    <source>
        <dbReference type="EMBL" id="RGM44507.1"/>
    </source>
</evidence>
<dbReference type="AlphaFoldDB" id="A0A1H7KX68"/>
<dbReference type="Proteomes" id="UP000261003">
    <property type="component" value="Unassembled WGS sequence"/>
</dbReference>
<evidence type="ECO:0008006" key="6">
    <source>
        <dbReference type="Google" id="ProtNLM"/>
    </source>
</evidence>
<feature type="transmembrane region" description="Helical" evidence="1">
    <location>
        <begin position="77"/>
        <end position="96"/>
    </location>
</feature>
<dbReference type="Proteomes" id="UP000283713">
    <property type="component" value="Unassembled WGS sequence"/>
</dbReference>
<evidence type="ECO:0000313" key="4">
    <source>
        <dbReference type="Proteomes" id="UP000261003"/>
    </source>
</evidence>
<keyword evidence="1" id="KW-0812">Transmembrane</keyword>
<feature type="transmembrane region" description="Helical" evidence="1">
    <location>
        <begin position="136"/>
        <end position="157"/>
    </location>
</feature>
<keyword evidence="1" id="KW-1133">Transmembrane helix</keyword>
<gene>
    <name evidence="3" type="ORF">DW193_19505</name>
    <name evidence="2" type="ORF">DXC16_08915</name>
</gene>
<evidence type="ECO:0000256" key="1">
    <source>
        <dbReference type="SAM" id="Phobius"/>
    </source>
</evidence>
<comment type="caution">
    <text evidence="2">The sequence shown here is derived from an EMBL/GenBank/DDBJ whole genome shotgun (WGS) entry which is preliminary data.</text>
</comment>
<reference evidence="4 5" key="1">
    <citation type="submission" date="2018-08" db="EMBL/GenBank/DDBJ databases">
        <title>A genome reference for cultivated species of the human gut microbiota.</title>
        <authorList>
            <person name="Zou Y."/>
            <person name="Xue W."/>
            <person name="Luo G."/>
        </authorList>
    </citation>
    <scope>NUCLEOTIDE SEQUENCE [LARGE SCALE GENOMIC DNA]</scope>
    <source>
        <strain evidence="3 5">AM16-6</strain>
        <strain evidence="2 4">OM08-13BH</strain>
    </source>
</reference>
<dbReference type="EMBL" id="QRKA01000037">
    <property type="protein sequence ID" value="RHH74181.1"/>
    <property type="molecule type" value="Genomic_DNA"/>
</dbReference>